<dbReference type="OrthoDB" id="6338456at2"/>
<name>A0A0J8GY95_9ALTE</name>
<accession>A0A0J8GY95</accession>
<dbReference type="STRING" id="1513271.XM47_04200"/>
<dbReference type="SUPFAM" id="SSF51126">
    <property type="entry name" value="Pectin lyase-like"/>
    <property type="match status" value="1"/>
</dbReference>
<dbReference type="InterPro" id="IPR023226">
    <property type="entry name" value="Glyco_hydro_49_N_dom"/>
</dbReference>
<dbReference type="GO" id="GO:0004553">
    <property type="term" value="F:hydrolase activity, hydrolyzing O-glycosyl compounds"/>
    <property type="evidence" value="ECO:0007669"/>
    <property type="project" value="InterPro"/>
</dbReference>
<dbReference type="SUPFAM" id="SSF101596">
    <property type="entry name" value="Dextranase, N-terminal domain"/>
    <property type="match status" value="1"/>
</dbReference>
<evidence type="ECO:0000313" key="3">
    <source>
        <dbReference type="Proteomes" id="UP000037600"/>
    </source>
</evidence>
<dbReference type="Gene3D" id="2.160.20.10">
    <property type="entry name" value="Single-stranded right-handed beta-helix, Pectin lyase-like"/>
    <property type="match status" value="1"/>
</dbReference>
<organism evidence="2 3">
    <name type="scientific">Catenovulum maritimum</name>
    <dbReference type="NCBI Taxonomy" id="1513271"/>
    <lineage>
        <taxon>Bacteria</taxon>
        <taxon>Pseudomonadati</taxon>
        <taxon>Pseudomonadota</taxon>
        <taxon>Gammaproteobacteria</taxon>
        <taxon>Alteromonadales</taxon>
        <taxon>Alteromonadaceae</taxon>
        <taxon>Catenovulum</taxon>
    </lineage>
</organism>
<dbReference type="InterPro" id="IPR011050">
    <property type="entry name" value="Pectin_lyase_fold/virulence"/>
</dbReference>
<keyword evidence="3" id="KW-1185">Reference proteome</keyword>
<protein>
    <recommendedName>
        <fullName evidence="1">Glycoside hydrolase family 49 N-terminal domain-containing protein</fullName>
    </recommendedName>
</protein>
<comment type="caution">
    <text evidence="2">The sequence shown here is derived from an EMBL/GenBank/DDBJ whole genome shotgun (WGS) entry which is preliminary data.</text>
</comment>
<dbReference type="Pfam" id="PF17433">
    <property type="entry name" value="Glyco_hydro_49N"/>
    <property type="match status" value="1"/>
</dbReference>
<dbReference type="Proteomes" id="UP000037600">
    <property type="component" value="Unassembled WGS sequence"/>
</dbReference>
<dbReference type="RefSeq" id="WP_048690138.1">
    <property type="nucleotide sequence ID" value="NZ_KQ130484.1"/>
</dbReference>
<dbReference type="AlphaFoldDB" id="A0A0J8GY95"/>
<dbReference type="InterPro" id="IPR012334">
    <property type="entry name" value="Pectin_lyas_fold"/>
</dbReference>
<feature type="domain" description="Glycoside hydrolase family 49 N-terminal" evidence="1">
    <location>
        <begin position="66"/>
        <end position="172"/>
    </location>
</feature>
<reference evidence="2 3" key="1">
    <citation type="submission" date="2015-04" db="EMBL/GenBank/DDBJ databases">
        <title>Draft Genome Sequence of the Novel Agar-Digesting Marine Bacterium Q1.</title>
        <authorList>
            <person name="Li Y."/>
            <person name="Li D."/>
            <person name="Chen G."/>
            <person name="Du Z."/>
        </authorList>
    </citation>
    <scope>NUCLEOTIDE SEQUENCE [LARGE SCALE GENOMIC DNA]</scope>
    <source>
        <strain evidence="2 3">Q1</strain>
    </source>
</reference>
<proteinExistence type="predicted"/>
<evidence type="ECO:0000259" key="1">
    <source>
        <dbReference type="Pfam" id="PF17433"/>
    </source>
</evidence>
<dbReference type="Gene3D" id="2.60.350.10">
    <property type="entry name" value="Dextranase, N-terminal"/>
    <property type="match status" value="1"/>
</dbReference>
<dbReference type="EMBL" id="LAZL01000005">
    <property type="protein sequence ID" value="KMT66209.1"/>
    <property type="molecule type" value="Genomic_DNA"/>
</dbReference>
<dbReference type="PROSITE" id="PS51257">
    <property type="entry name" value="PROKAR_LIPOPROTEIN"/>
    <property type="match status" value="1"/>
</dbReference>
<gene>
    <name evidence="2" type="ORF">XM47_04200</name>
</gene>
<sequence length="522" mass="57954">MKFLVGLVKFNQQILKYIVIAMLALLTACSLDIETEDTNSVTLPANSSNLATYPQDNSDADLPLTDYYEVSVHQGDISENLIVYMSKSNGASEGGRNASVVDDTISWTQFSFKEEVTIRVKLKPAQSKVFYDTAKVLPSRHKVTTTKIDDSTLEFKLTKPGQYSVEFGEKGYKNGLLIFADPMETDVPDKNAANVMVCDPCHQVDLTSIDVSYDTVYFTPKSHTIMNWYPQGHIKNIYLEGGAVVKGAIHFQDANNNGSRIWGRGHLDGRVFGGGRSDDTKFNMVESLGGVTGVRVEGLVISQPSKFAVRLLGKNNEIHWVKTPGGWRFNNDGLVGYENTHISNSFVWANDDGIKLYRDNQNIENIVAWHLTNGAVFQWAWNTVDAKNIRVKNVDVLHGEWPVDGANQGVFNIRASTDNNGLKTQEDFIFENITVENEVAIFINLAPKHVDHIVKNVTFKNVSFKGDGAIINRIKGYSSNAKLSDIQFENLQLNGECLNDTTAISKANFEIANAENVSFTCP</sequence>
<evidence type="ECO:0000313" key="2">
    <source>
        <dbReference type="EMBL" id="KMT66209.1"/>
    </source>
</evidence>
<dbReference type="InterPro" id="IPR035953">
    <property type="entry name" value="Dextranase_N-ter"/>
</dbReference>